<comment type="subcellular location">
    <subcellularLocation>
        <location evidence="1">Nucleus</location>
        <location evidence="1">Nucleolus</location>
    </subcellularLocation>
</comment>
<dbReference type="EMBL" id="MCGT01000005">
    <property type="protein sequence ID" value="ORX59404.1"/>
    <property type="molecule type" value="Genomic_DNA"/>
</dbReference>
<evidence type="ECO:0000256" key="2">
    <source>
        <dbReference type="ARBA" id="ARBA00022517"/>
    </source>
</evidence>
<dbReference type="STRING" id="101127.A0A1X2GQT4"/>
<evidence type="ECO:0000259" key="9">
    <source>
        <dbReference type="Pfam" id="PF24779"/>
    </source>
</evidence>
<evidence type="ECO:0000256" key="4">
    <source>
        <dbReference type="ARBA" id="ARBA00023242"/>
    </source>
</evidence>
<dbReference type="Gene3D" id="3.40.50.1010">
    <property type="entry name" value="5'-nuclease"/>
    <property type="match status" value="1"/>
</dbReference>
<evidence type="ECO:0000256" key="5">
    <source>
        <dbReference type="ARBA" id="ARBA00037300"/>
    </source>
</evidence>
<dbReference type="GO" id="GO:0000472">
    <property type="term" value="P:endonucleolytic cleavage to generate mature 5'-end of SSU-rRNA from (SSU-rRNA, 5.8S rRNA, LSU-rRNA)"/>
    <property type="evidence" value="ECO:0007669"/>
    <property type="project" value="EnsemblFungi"/>
</dbReference>
<dbReference type="OrthoDB" id="25675at2759"/>
<accession>A0A1X2GQT4</accession>
<evidence type="ECO:0000313" key="11">
    <source>
        <dbReference type="Proteomes" id="UP000242146"/>
    </source>
</evidence>
<feature type="domain" description="UTP23 sensor motif region" evidence="9">
    <location>
        <begin position="186"/>
        <end position="203"/>
    </location>
</feature>
<dbReference type="Pfam" id="PF24779">
    <property type="entry name" value="UTP23_sensor"/>
    <property type="match status" value="1"/>
</dbReference>
<dbReference type="InterPro" id="IPR057776">
    <property type="entry name" value="UTP23_sensor"/>
</dbReference>
<gene>
    <name evidence="10" type="ORF">DM01DRAFT_1300686</name>
</gene>
<comment type="caution">
    <text evidence="10">The sequence shown here is derived from an EMBL/GenBank/DDBJ whole genome shotgun (WGS) entry which is preliminary data.</text>
</comment>
<sequence length="218" mass="24529">MRAKTRRLYKKVMHSYSLGFGFREPYQFLLDASFCKQAADNKLDIQKDLDSALSSITKPMVTECVIRELQKQGEHGVAAVAKKFEVHKCKHKTAETSAKCILSLIDKTHRNNYGVATQDDSLRDPLHAIPGVPIIKVKNSMLILEPMSQASKQVVQKGEMEKTMPSASEAKRLNIQRPEATDMVHKKRKAKAPNPLSMKKKKKTAPPPPKKKKTSHPM</sequence>
<protein>
    <recommendedName>
        <fullName evidence="7">U three protein 23</fullName>
    </recommendedName>
</protein>
<keyword evidence="2" id="KW-0690">Ribosome biogenesis</keyword>
<keyword evidence="3" id="KW-0698">rRNA processing</keyword>
<evidence type="ECO:0000256" key="7">
    <source>
        <dbReference type="ARBA" id="ARBA00076388"/>
    </source>
</evidence>
<evidence type="ECO:0000256" key="8">
    <source>
        <dbReference type="SAM" id="MobiDB-lite"/>
    </source>
</evidence>
<comment type="similarity">
    <text evidence="6">Belongs to the UTP23/FCF1 family. UTP23 subfamily.</text>
</comment>
<dbReference type="GO" id="GO:0000447">
    <property type="term" value="P:endonucleolytic cleavage in ITS1 to separate SSU-rRNA from 5.8S rRNA and LSU-rRNA from tricistronic rRNA transcript (SSU-rRNA, 5.8S rRNA, LSU-rRNA)"/>
    <property type="evidence" value="ECO:0007669"/>
    <property type="project" value="EnsemblFungi"/>
</dbReference>
<dbReference type="GO" id="GO:0032040">
    <property type="term" value="C:small-subunit processome"/>
    <property type="evidence" value="ECO:0007669"/>
    <property type="project" value="EnsemblFungi"/>
</dbReference>
<dbReference type="Proteomes" id="UP000242146">
    <property type="component" value="Unassembled WGS sequence"/>
</dbReference>
<name>A0A1X2GQT4_9FUNG</name>
<feature type="region of interest" description="Disordered" evidence="8">
    <location>
        <begin position="157"/>
        <end position="218"/>
    </location>
</feature>
<evidence type="ECO:0000256" key="6">
    <source>
        <dbReference type="ARBA" id="ARBA00038503"/>
    </source>
</evidence>
<reference evidence="10 11" key="1">
    <citation type="submission" date="2016-07" db="EMBL/GenBank/DDBJ databases">
        <title>Pervasive Adenine N6-methylation of Active Genes in Fungi.</title>
        <authorList>
            <consortium name="DOE Joint Genome Institute"/>
            <person name="Mondo S.J."/>
            <person name="Dannebaum R.O."/>
            <person name="Kuo R.C."/>
            <person name="Labutti K."/>
            <person name="Haridas S."/>
            <person name="Kuo A."/>
            <person name="Salamov A."/>
            <person name="Ahrendt S.R."/>
            <person name="Lipzen A."/>
            <person name="Sullivan W."/>
            <person name="Andreopoulos W.B."/>
            <person name="Clum A."/>
            <person name="Lindquist E."/>
            <person name="Daum C."/>
            <person name="Ramamoorthy G.K."/>
            <person name="Gryganskyi A."/>
            <person name="Culley D."/>
            <person name="Magnuson J.K."/>
            <person name="James T.Y."/>
            <person name="O'Malley M.A."/>
            <person name="Stajich J.E."/>
            <person name="Spatafora J.W."/>
            <person name="Visel A."/>
            <person name="Grigoriev I.V."/>
        </authorList>
    </citation>
    <scope>NUCLEOTIDE SEQUENCE [LARGE SCALE GENOMIC DNA]</scope>
    <source>
        <strain evidence="10 11">NRRL 3301</strain>
    </source>
</reference>
<dbReference type="InterPro" id="IPR006984">
    <property type="entry name" value="Fcf1/UTP23"/>
</dbReference>
<evidence type="ECO:0000313" key="10">
    <source>
        <dbReference type="EMBL" id="ORX59404.1"/>
    </source>
</evidence>
<dbReference type="InterPro" id="IPR029060">
    <property type="entry name" value="PIN-like_dom_sf"/>
</dbReference>
<keyword evidence="11" id="KW-1185">Reference proteome</keyword>
<organism evidence="10 11">
    <name type="scientific">Hesseltinella vesiculosa</name>
    <dbReference type="NCBI Taxonomy" id="101127"/>
    <lineage>
        <taxon>Eukaryota</taxon>
        <taxon>Fungi</taxon>
        <taxon>Fungi incertae sedis</taxon>
        <taxon>Mucoromycota</taxon>
        <taxon>Mucoromycotina</taxon>
        <taxon>Mucoromycetes</taxon>
        <taxon>Mucorales</taxon>
        <taxon>Cunninghamellaceae</taxon>
        <taxon>Hesseltinella</taxon>
    </lineage>
</organism>
<keyword evidence="4" id="KW-0539">Nucleus</keyword>
<dbReference type="SUPFAM" id="SSF88723">
    <property type="entry name" value="PIN domain-like"/>
    <property type="match status" value="1"/>
</dbReference>
<evidence type="ECO:0000256" key="1">
    <source>
        <dbReference type="ARBA" id="ARBA00004604"/>
    </source>
</evidence>
<evidence type="ECO:0000256" key="3">
    <source>
        <dbReference type="ARBA" id="ARBA00022552"/>
    </source>
</evidence>
<dbReference type="GO" id="GO:0000480">
    <property type="term" value="P:endonucleolytic cleavage in 5'-ETS of tricistronic rRNA transcript (SSU-rRNA, 5.8S rRNA, LSU-rRNA)"/>
    <property type="evidence" value="ECO:0007669"/>
    <property type="project" value="EnsemblFungi"/>
</dbReference>
<comment type="function">
    <text evidence="5">Involved in rRNA-processing and ribosome biogenesis.</text>
</comment>
<dbReference type="Pfam" id="PF04900">
    <property type="entry name" value="Fcf1"/>
    <property type="match status" value="1"/>
</dbReference>
<dbReference type="AlphaFoldDB" id="A0A1X2GQT4"/>
<proteinExistence type="inferred from homology"/>
<dbReference type="GO" id="GO:0070181">
    <property type="term" value="F:small ribosomal subunit rRNA binding"/>
    <property type="evidence" value="ECO:0007669"/>
    <property type="project" value="EnsemblFungi"/>
</dbReference>
<dbReference type="PANTHER" id="PTHR12416">
    <property type="entry name" value="RRNA-PROCESSING PROTEIN UTP23 HOMOLOG"/>
    <property type="match status" value="1"/>
</dbReference>
<feature type="compositionally biased region" description="Basic residues" evidence="8">
    <location>
        <begin position="198"/>
        <end position="218"/>
    </location>
</feature>
<dbReference type="FunFam" id="3.40.50.1010:FF:000006">
    <property type="entry name" value="rRNA-processing protein UTP23 homolog"/>
    <property type="match status" value="1"/>
</dbReference>